<sequence length="424" mass="47449">IPETLDDVLLNGLRVSHLEQADDIIIFAKSPEALQLKLDAFFAWCCRNLLVINGRKSWWMPLGCRPVAIPSFNINGADVPLEHEKSYVGMILNSSLSVEQRAHTADKAARAHRISCLVFGVLDRKCLEVPPRPARKLYMGLVDPHLTHGADVLPDSTKIATKKLETVQKTYLRKLLRVGPRSKVAPLFTETGVSPIRYRRADLAVRYLGYALQRPAEDLVRCAVLDSASLLAARAKSWVGDLAKALSLLPVPVGFDMPADDEIECSAKLPLLRGRLHENCFLQARPRPAPVSTFRGYLKLYAREHRTALTRLLLSDHGLAVERLRYEGVAHEDRMCRFCLVEVEDEMHALFACDGNEELARLRSALDLDVAQVKGHAVMDSLRGLDSFSVFQYLAADSETVPSLARFVHKVLRLFDDVPIYRNA</sequence>
<name>A0A165GGD6_EXIGL</name>
<evidence type="ECO:0000313" key="1">
    <source>
        <dbReference type="EMBL" id="KZV90478.1"/>
    </source>
</evidence>
<feature type="non-terminal residue" evidence="1">
    <location>
        <position position="1"/>
    </location>
</feature>
<protein>
    <recommendedName>
        <fullName evidence="3">Reverse transcriptase domain-containing protein</fullName>
    </recommendedName>
</protein>
<proteinExistence type="predicted"/>
<gene>
    <name evidence="1" type="ORF">EXIGLDRAFT_794273</name>
</gene>
<keyword evidence="2" id="KW-1185">Reference proteome</keyword>
<accession>A0A165GGD6</accession>
<dbReference type="AlphaFoldDB" id="A0A165GGD6"/>
<dbReference type="Proteomes" id="UP000077266">
    <property type="component" value="Unassembled WGS sequence"/>
</dbReference>
<dbReference type="OrthoDB" id="3240817at2759"/>
<dbReference type="STRING" id="1314781.A0A165GGD6"/>
<evidence type="ECO:0008006" key="3">
    <source>
        <dbReference type="Google" id="ProtNLM"/>
    </source>
</evidence>
<evidence type="ECO:0000313" key="2">
    <source>
        <dbReference type="Proteomes" id="UP000077266"/>
    </source>
</evidence>
<dbReference type="EMBL" id="KV426048">
    <property type="protein sequence ID" value="KZV90478.1"/>
    <property type="molecule type" value="Genomic_DNA"/>
</dbReference>
<dbReference type="InParanoid" id="A0A165GGD6"/>
<reference evidence="1 2" key="1">
    <citation type="journal article" date="2016" name="Mol. Biol. Evol.">
        <title>Comparative Genomics of Early-Diverging Mushroom-Forming Fungi Provides Insights into the Origins of Lignocellulose Decay Capabilities.</title>
        <authorList>
            <person name="Nagy L.G."/>
            <person name="Riley R."/>
            <person name="Tritt A."/>
            <person name="Adam C."/>
            <person name="Daum C."/>
            <person name="Floudas D."/>
            <person name="Sun H."/>
            <person name="Yadav J.S."/>
            <person name="Pangilinan J."/>
            <person name="Larsson K.H."/>
            <person name="Matsuura K."/>
            <person name="Barry K."/>
            <person name="Labutti K."/>
            <person name="Kuo R."/>
            <person name="Ohm R.A."/>
            <person name="Bhattacharya S.S."/>
            <person name="Shirouzu T."/>
            <person name="Yoshinaga Y."/>
            <person name="Martin F.M."/>
            <person name="Grigoriev I.V."/>
            <person name="Hibbett D.S."/>
        </authorList>
    </citation>
    <scope>NUCLEOTIDE SEQUENCE [LARGE SCALE GENOMIC DNA]</scope>
    <source>
        <strain evidence="1 2">HHB12029</strain>
    </source>
</reference>
<organism evidence="1 2">
    <name type="scientific">Exidia glandulosa HHB12029</name>
    <dbReference type="NCBI Taxonomy" id="1314781"/>
    <lineage>
        <taxon>Eukaryota</taxon>
        <taxon>Fungi</taxon>
        <taxon>Dikarya</taxon>
        <taxon>Basidiomycota</taxon>
        <taxon>Agaricomycotina</taxon>
        <taxon>Agaricomycetes</taxon>
        <taxon>Auriculariales</taxon>
        <taxon>Exidiaceae</taxon>
        <taxon>Exidia</taxon>
    </lineage>
</organism>